<dbReference type="InterPro" id="IPR000847">
    <property type="entry name" value="LysR_HTH_N"/>
</dbReference>
<dbReference type="PANTHER" id="PTHR30537:SF74">
    <property type="entry name" value="HTH-TYPE TRANSCRIPTIONAL REGULATOR TRPI"/>
    <property type="match status" value="1"/>
</dbReference>
<dbReference type="SUPFAM" id="SSF46785">
    <property type="entry name" value="Winged helix' DNA-binding domain"/>
    <property type="match status" value="1"/>
</dbReference>
<evidence type="ECO:0000313" key="7">
    <source>
        <dbReference type="EMBL" id="RIY42509.1"/>
    </source>
</evidence>
<dbReference type="Proteomes" id="UP000266206">
    <property type="component" value="Unassembled WGS sequence"/>
</dbReference>
<dbReference type="OrthoDB" id="5526340at2"/>
<dbReference type="InterPro" id="IPR036388">
    <property type="entry name" value="WH-like_DNA-bd_sf"/>
</dbReference>
<reference evidence="8 9" key="1">
    <citation type="submission" date="2017-08" db="EMBL/GenBank/DDBJ databases">
        <title>Pusillimonas indicus sp. nov., a member of the family Alcaligenaceae isolated from surface seawater.</title>
        <authorList>
            <person name="Li J."/>
        </authorList>
    </citation>
    <scope>NUCLEOTIDE SEQUENCE [LARGE SCALE GENOMIC DNA]</scope>
    <source>
        <strain evidence="6 9">17-4A</strain>
        <strain evidence="7 8">L52-1-41</strain>
    </source>
</reference>
<dbReference type="PROSITE" id="PS50931">
    <property type="entry name" value="HTH_LYSR"/>
    <property type="match status" value="1"/>
</dbReference>
<organism evidence="7 8">
    <name type="scientific">Neopusillimonas maritima</name>
    <dbReference type="NCBI Taxonomy" id="2026239"/>
    <lineage>
        <taxon>Bacteria</taxon>
        <taxon>Pseudomonadati</taxon>
        <taxon>Pseudomonadota</taxon>
        <taxon>Betaproteobacteria</taxon>
        <taxon>Burkholderiales</taxon>
        <taxon>Alcaligenaceae</taxon>
        <taxon>Neopusillimonas</taxon>
    </lineage>
</organism>
<dbReference type="InterPro" id="IPR058163">
    <property type="entry name" value="LysR-type_TF_proteobact-type"/>
</dbReference>
<proteinExistence type="inferred from homology"/>
<keyword evidence="3" id="KW-0238">DNA-binding</keyword>
<dbReference type="RefSeq" id="WP_119442491.1">
    <property type="nucleotide sequence ID" value="NZ_CP170494.1"/>
</dbReference>
<protein>
    <submittedName>
        <fullName evidence="7">LysR family transcriptional regulator</fullName>
    </submittedName>
</protein>
<dbReference type="Pfam" id="PF00126">
    <property type="entry name" value="HTH_1"/>
    <property type="match status" value="1"/>
</dbReference>
<dbReference type="InterPro" id="IPR005119">
    <property type="entry name" value="LysR_subst-bd"/>
</dbReference>
<evidence type="ECO:0000259" key="5">
    <source>
        <dbReference type="PROSITE" id="PS50931"/>
    </source>
</evidence>
<dbReference type="PRINTS" id="PR00039">
    <property type="entry name" value="HTHLYSR"/>
</dbReference>
<keyword evidence="9" id="KW-1185">Reference proteome</keyword>
<keyword evidence="4" id="KW-0804">Transcription</keyword>
<dbReference type="GO" id="GO:0006351">
    <property type="term" value="P:DNA-templated transcription"/>
    <property type="evidence" value="ECO:0007669"/>
    <property type="project" value="TreeGrafter"/>
</dbReference>
<comment type="caution">
    <text evidence="7">The sequence shown here is derived from an EMBL/GenBank/DDBJ whole genome shotgun (WGS) entry which is preliminary data.</text>
</comment>
<dbReference type="PANTHER" id="PTHR30537">
    <property type="entry name" value="HTH-TYPE TRANSCRIPTIONAL REGULATOR"/>
    <property type="match status" value="1"/>
</dbReference>
<dbReference type="FunFam" id="1.10.10.10:FF:000038">
    <property type="entry name" value="Glycine cleavage system transcriptional activator"/>
    <property type="match status" value="1"/>
</dbReference>
<dbReference type="InterPro" id="IPR036390">
    <property type="entry name" value="WH_DNA-bd_sf"/>
</dbReference>
<gene>
    <name evidence="6" type="ORF">CJO09_11600</name>
    <name evidence="7" type="ORF">CJP73_03500</name>
</gene>
<dbReference type="AlphaFoldDB" id="A0A3A1YYW9"/>
<dbReference type="GO" id="GO:0003700">
    <property type="term" value="F:DNA-binding transcription factor activity"/>
    <property type="evidence" value="ECO:0007669"/>
    <property type="project" value="InterPro"/>
</dbReference>
<dbReference type="NCBIfam" id="NF008352">
    <property type="entry name" value="PRK11139.1"/>
    <property type="match status" value="1"/>
</dbReference>
<evidence type="ECO:0000256" key="1">
    <source>
        <dbReference type="ARBA" id="ARBA00009437"/>
    </source>
</evidence>
<dbReference type="Gene3D" id="1.10.10.10">
    <property type="entry name" value="Winged helix-like DNA-binding domain superfamily/Winged helix DNA-binding domain"/>
    <property type="match status" value="1"/>
</dbReference>
<sequence>MPRNLPSLTSLLAFEAAARHLNFTAAGKELHLTQTAISHQIKNLEDHLATRLFVRRNRALVLTTAGQQYLESVRDAIGLLQSATARTRDEKSTEVLTIHCLPTYAMQCLIPRLPEFQALHPNITLQVLTHSTFDQFRQRSYDIAFRYGTGQWRGLKTQLLQSEEIFPVCTPTLAQGINPEAPHAALAQLAQIRTYFSSTYQDDWPVWLEAAGLGNIEFAREIIFNLQVTSLHAIVNGIGVGLGRTPLIDTYLREGTLSAPFKLKLKTGSGYYIVCPEDKAEHRRIQVFWKWACETLGAQPDE</sequence>
<accession>A0A3A1YYW9</accession>
<evidence type="ECO:0000313" key="6">
    <source>
        <dbReference type="EMBL" id="RII82532.1"/>
    </source>
</evidence>
<comment type="similarity">
    <text evidence="1">Belongs to the LysR transcriptional regulatory family.</text>
</comment>
<keyword evidence="2" id="KW-0805">Transcription regulation</keyword>
<evidence type="ECO:0000256" key="4">
    <source>
        <dbReference type="ARBA" id="ARBA00023163"/>
    </source>
</evidence>
<dbReference type="GO" id="GO:0043565">
    <property type="term" value="F:sequence-specific DNA binding"/>
    <property type="evidence" value="ECO:0007669"/>
    <property type="project" value="TreeGrafter"/>
</dbReference>
<feature type="domain" description="HTH lysR-type" evidence="5">
    <location>
        <begin position="6"/>
        <end position="63"/>
    </location>
</feature>
<dbReference type="EMBL" id="NQOU01000004">
    <property type="protein sequence ID" value="RII82532.1"/>
    <property type="molecule type" value="Genomic_DNA"/>
</dbReference>
<evidence type="ECO:0000313" key="9">
    <source>
        <dbReference type="Proteomes" id="UP000266483"/>
    </source>
</evidence>
<name>A0A3A1YYW9_9BURK</name>
<dbReference type="SUPFAM" id="SSF53850">
    <property type="entry name" value="Periplasmic binding protein-like II"/>
    <property type="match status" value="1"/>
</dbReference>
<evidence type="ECO:0000313" key="8">
    <source>
        <dbReference type="Proteomes" id="UP000266206"/>
    </source>
</evidence>
<dbReference type="CDD" id="cd08432">
    <property type="entry name" value="PBP2_GcdR_TrpI_HvrB_AmpR_like"/>
    <property type="match status" value="1"/>
</dbReference>
<evidence type="ECO:0000256" key="2">
    <source>
        <dbReference type="ARBA" id="ARBA00023015"/>
    </source>
</evidence>
<dbReference type="Pfam" id="PF03466">
    <property type="entry name" value="LysR_substrate"/>
    <property type="match status" value="1"/>
</dbReference>
<dbReference type="EMBL" id="NQYH01000001">
    <property type="protein sequence ID" value="RIY42509.1"/>
    <property type="molecule type" value="Genomic_DNA"/>
</dbReference>
<evidence type="ECO:0000256" key="3">
    <source>
        <dbReference type="ARBA" id="ARBA00023125"/>
    </source>
</evidence>
<dbReference type="Gene3D" id="3.40.190.10">
    <property type="entry name" value="Periplasmic binding protein-like II"/>
    <property type="match status" value="2"/>
</dbReference>
<dbReference type="Proteomes" id="UP000266483">
    <property type="component" value="Unassembled WGS sequence"/>
</dbReference>